<sequence length="181" mass="20549">MTGYVEKTLAGGEEVVHRANYNWTYSFFPVFWFALGVASLVFIAFVQYAADIPYETLKVGWWSGIVAAAAGSVILTNHIIILVTTEIVVTTYRFVYKTGLISRHTQEVSLNKIEEITLHQTVWGRFLGYGKLVLRGTGVGVITLPNLDNPIRLRRIIENTKAALRSDHRQRQRINDDEDDY</sequence>
<feature type="transmembrane region" description="Helical" evidence="1">
    <location>
        <begin position="27"/>
        <end position="49"/>
    </location>
</feature>
<feature type="domain" description="YdbS-like PH" evidence="2">
    <location>
        <begin position="84"/>
        <end position="157"/>
    </location>
</feature>
<dbReference type="InterPro" id="IPR005182">
    <property type="entry name" value="YdbS-like_PH"/>
</dbReference>
<protein>
    <recommendedName>
        <fullName evidence="2">YdbS-like PH domain-containing protein</fullName>
    </recommendedName>
</protein>
<dbReference type="Pfam" id="PF03703">
    <property type="entry name" value="bPH_2"/>
    <property type="match status" value="1"/>
</dbReference>
<proteinExistence type="predicted"/>
<gene>
    <name evidence="3" type="ORF">MNBD_ALPHA05-2090</name>
</gene>
<accession>A0A3B0STA8</accession>
<dbReference type="AlphaFoldDB" id="A0A3B0STA8"/>
<dbReference type="PANTHER" id="PTHR37938">
    <property type="entry name" value="BLL0215 PROTEIN"/>
    <property type="match status" value="1"/>
</dbReference>
<keyword evidence="1" id="KW-0472">Membrane</keyword>
<dbReference type="EMBL" id="UOEH01000577">
    <property type="protein sequence ID" value="VAW07313.1"/>
    <property type="molecule type" value="Genomic_DNA"/>
</dbReference>
<reference evidence="3" key="1">
    <citation type="submission" date="2018-06" db="EMBL/GenBank/DDBJ databases">
        <authorList>
            <person name="Zhirakovskaya E."/>
        </authorList>
    </citation>
    <scope>NUCLEOTIDE SEQUENCE</scope>
</reference>
<keyword evidence="1" id="KW-0812">Transmembrane</keyword>
<dbReference type="PANTHER" id="PTHR37938:SF1">
    <property type="entry name" value="BLL0215 PROTEIN"/>
    <property type="match status" value="1"/>
</dbReference>
<feature type="transmembrane region" description="Helical" evidence="1">
    <location>
        <begin position="61"/>
        <end position="83"/>
    </location>
</feature>
<organism evidence="3">
    <name type="scientific">hydrothermal vent metagenome</name>
    <dbReference type="NCBI Taxonomy" id="652676"/>
    <lineage>
        <taxon>unclassified sequences</taxon>
        <taxon>metagenomes</taxon>
        <taxon>ecological metagenomes</taxon>
    </lineage>
</organism>
<evidence type="ECO:0000259" key="2">
    <source>
        <dbReference type="Pfam" id="PF03703"/>
    </source>
</evidence>
<evidence type="ECO:0000313" key="3">
    <source>
        <dbReference type="EMBL" id="VAW07313.1"/>
    </source>
</evidence>
<evidence type="ECO:0000256" key="1">
    <source>
        <dbReference type="SAM" id="Phobius"/>
    </source>
</evidence>
<keyword evidence="1" id="KW-1133">Transmembrane helix</keyword>
<name>A0A3B0STA8_9ZZZZ</name>